<evidence type="ECO:0000256" key="7">
    <source>
        <dbReference type="SAM" id="Phobius"/>
    </source>
</evidence>
<evidence type="ECO:0000259" key="8">
    <source>
        <dbReference type="Pfam" id="PF02687"/>
    </source>
</evidence>
<evidence type="ECO:0000256" key="2">
    <source>
        <dbReference type="ARBA" id="ARBA00022475"/>
    </source>
</evidence>
<dbReference type="STRING" id="556267.HWAG_00908"/>
<dbReference type="OrthoDB" id="9802264at2"/>
<feature type="domain" description="MacB-like periplasmic core" evidence="9">
    <location>
        <begin position="20"/>
        <end position="245"/>
    </location>
</feature>
<sequence>MLLNAFFLAFRQIKRNFLRSLLTMLGIIIGVSAVIIMITLGNGTTQVVTQRISSLGSNILLVFPARTQNIGGIGRKQFSLNEIKALNLQIAHLARAIAPLSSTSALAQFHKENTQTQIQGIDSAYFLATNWAITSGREFEASDYRAGSNVCIIGKSVQKNLFDKSSTNPLGSRIKLNNIVCECIGILEEKGQGAMGNDQDDVILLPLKTYQRSILKSSSLYNISRIMISLKDNVDSTQALAQITDTLRQIRNIRSGQKDDFEIMDTKQIINIMQNTTSTLTLFLSAIAGVSLIVGGIGIMNIMLVSVTERTKEIGTRIAIGALQSEVLLQFLIEALTLSALGGIVGIILAFFLAFGICQIMDLPFVFDYTIAFIAFLFSACIGILFGYLPARRASRLNPIDALRHE</sequence>
<protein>
    <submittedName>
        <fullName evidence="10">Multidrug ABC transporter substrate-binding protein</fullName>
    </submittedName>
</protein>
<dbReference type="Pfam" id="PF12704">
    <property type="entry name" value="MacB_PCD"/>
    <property type="match status" value="1"/>
</dbReference>
<feature type="transmembrane region" description="Helical" evidence="7">
    <location>
        <begin position="21"/>
        <end position="41"/>
    </location>
</feature>
<dbReference type="PANTHER" id="PTHR30572">
    <property type="entry name" value="MEMBRANE COMPONENT OF TRANSPORTER-RELATED"/>
    <property type="match status" value="1"/>
</dbReference>
<feature type="transmembrane region" description="Helical" evidence="7">
    <location>
        <begin position="328"/>
        <end position="357"/>
    </location>
</feature>
<dbReference type="EMBL" id="MBPK01000043">
    <property type="protein sequence ID" value="PKT80336.1"/>
    <property type="molecule type" value="Genomic_DNA"/>
</dbReference>
<evidence type="ECO:0000256" key="5">
    <source>
        <dbReference type="ARBA" id="ARBA00023136"/>
    </source>
</evidence>
<dbReference type="GeneID" id="97290156"/>
<evidence type="ECO:0000313" key="10">
    <source>
        <dbReference type="EMBL" id="PKT80336.1"/>
    </source>
</evidence>
<name>A0A2N3PI31_9HELI</name>
<feature type="transmembrane region" description="Helical" evidence="7">
    <location>
        <begin position="369"/>
        <end position="389"/>
    </location>
</feature>
<dbReference type="GO" id="GO:0005886">
    <property type="term" value="C:plasma membrane"/>
    <property type="evidence" value="ECO:0007669"/>
    <property type="project" value="UniProtKB-SubCell"/>
</dbReference>
<dbReference type="InterPro" id="IPR025857">
    <property type="entry name" value="MacB_PCD"/>
</dbReference>
<evidence type="ECO:0000313" key="11">
    <source>
        <dbReference type="Proteomes" id="UP000233350"/>
    </source>
</evidence>
<feature type="transmembrane region" description="Helical" evidence="7">
    <location>
        <begin position="282"/>
        <end position="307"/>
    </location>
</feature>
<dbReference type="Pfam" id="PF02687">
    <property type="entry name" value="FtsX"/>
    <property type="match status" value="1"/>
</dbReference>
<evidence type="ECO:0000256" key="4">
    <source>
        <dbReference type="ARBA" id="ARBA00022989"/>
    </source>
</evidence>
<gene>
    <name evidence="10" type="ORF">BCM31_03050</name>
</gene>
<evidence type="ECO:0000256" key="3">
    <source>
        <dbReference type="ARBA" id="ARBA00022692"/>
    </source>
</evidence>
<dbReference type="PANTHER" id="PTHR30572:SF4">
    <property type="entry name" value="ABC TRANSPORTER PERMEASE YTRF"/>
    <property type="match status" value="1"/>
</dbReference>
<dbReference type="AlphaFoldDB" id="A0A2N3PI31"/>
<proteinExistence type="inferred from homology"/>
<keyword evidence="2" id="KW-1003">Cell membrane</keyword>
<dbReference type="GO" id="GO:0022857">
    <property type="term" value="F:transmembrane transporter activity"/>
    <property type="evidence" value="ECO:0007669"/>
    <property type="project" value="TreeGrafter"/>
</dbReference>
<dbReference type="Proteomes" id="UP000233350">
    <property type="component" value="Unassembled WGS sequence"/>
</dbReference>
<dbReference type="InterPro" id="IPR050250">
    <property type="entry name" value="Macrolide_Exporter_MacB"/>
</dbReference>
<dbReference type="RefSeq" id="WP_006802604.1">
    <property type="nucleotide sequence ID" value="NZ_CABKOI010000020.1"/>
</dbReference>
<accession>A0A2N3PI31</accession>
<keyword evidence="5 7" id="KW-0472">Membrane</keyword>
<evidence type="ECO:0000256" key="6">
    <source>
        <dbReference type="ARBA" id="ARBA00038076"/>
    </source>
</evidence>
<keyword evidence="11" id="KW-1185">Reference proteome</keyword>
<evidence type="ECO:0000256" key="1">
    <source>
        <dbReference type="ARBA" id="ARBA00004651"/>
    </source>
</evidence>
<dbReference type="InterPro" id="IPR003838">
    <property type="entry name" value="ABC3_permease_C"/>
</dbReference>
<keyword evidence="4 7" id="KW-1133">Transmembrane helix</keyword>
<comment type="caution">
    <text evidence="10">The sequence shown here is derived from an EMBL/GenBank/DDBJ whole genome shotgun (WGS) entry which is preliminary data.</text>
</comment>
<organism evidence="10 11">
    <name type="scientific">Helicobacter winghamensis</name>
    <dbReference type="NCBI Taxonomy" id="157268"/>
    <lineage>
        <taxon>Bacteria</taxon>
        <taxon>Pseudomonadati</taxon>
        <taxon>Campylobacterota</taxon>
        <taxon>Epsilonproteobacteria</taxon>
        <taxon>Campylobacterales</taxon>
        <taxon>Helicobacteraceae</taxon>
        <taxon>Helicobacter</taxon>
    </lineage>
</organism>
<comment type="subcellular location">
    <subcellularLocation>
        <location evidence="1">Cell membrane</location>
        <topology evidence="1">Multi-pass membrane protein</topology>
    </subcellularLocation>
</comment>
<keyword evidence="3 7" id="KW-0812">Transmembrane</keyword>
<comment type="similarity">
    <text evidence="6">Belongs to the ABC-4 integral membrane protein family.</text>
</comment>
<evidence type="ECO:0000259" key="9">
    <source>
        <dbReference type="Pfam" id="PF12704"/>
    </source>
</evidence>
<feature type="domain" description="ABC3 transporter permease C-terminal" evidence="8">
    <location>
        <begin position="286"/>
        <end position="399"/>
    </location>
</feature>
<reference evidence="10 11" key="1">
    <citation type="submission" date="2016-07" db="EMBL/GenBank/DDBJ databases">
        <title>Detection of Helicobacter winghamensis from caecal content of red fox (Vulpes vulpes).</title>
        <authorList>
            <person name="Zanoni R.G."/>
            <person name="Florio D."/>
            <person name="Caffara M."/>
            <person name="Renzi M."/>
            <person name="Parisi A."/>
            <person name="Pasquali F."/>
            <person name="Manfreda G."/>
        </authorList>
    </citation>
    <scope>NUCLEOTIDE SEQUENCE [LARGE SCALE GENOMIC DNA]</scope>
    <source>
        <strain evidence="10 11">295_13</strain>
    </source>
</reference>